<protein>
    <submittedName>
        <fullName evidence="2">Alpha-aminoadipic semialdehyde synthase</fullName>
    </submittedName>
</protein>
<organism evidence="2 3">
    <name type="scientific">Iris pallida</name>
    <name type="common">Sweet iris</name>
    <dbReference type="NCBI Taxonomy" id="29817"/>
    <lineage>
        <taxon>Eukaryota</taxon>
        <taxon>Viridiplantae</taxon>
        <taxon>Streptophyta</taxon>
        <taxon>Embryophyta</taxon>
        <taxon>Tracheophyta</taxon>
        <taxon>Spermatophyta</taxon>
        <taxon>Magnoliopsida</taxon>
        <taxon>Liliopsida</taxon>
        <taxon>Asparagales</taxon>
        <taxon>Iridaceae</taxon>
        <taxon>Iridoideae</taxon>
        <taxon>Irideae</taxon>
        <taxon>Iris</taxon>
    </lineage>
</organism>
<reference evidence="2" key="1">
    <citation type="journal article" date="2023" name="GigaByte">
        <title>Genome assembly of the bearded iris, Iris pallida Lam.</title>
        <authorList>
            <person name="Bruccoleri R.E."/>
            <person name="Oakeley E.J."/>
            <person name="Faust A.M.E."/>
            <person name="Altorfer M."/>
            <person name="Dessus-Babus S."/>
            <person name="Burckhardt D."/>
            <person name="Oertli M."/>
            <person name="Naumann U."/>
            <person name="Petersen F."/>
            <person name="Wong J."/>
        </authorList>
    </citation>
    <scope>NUCLEOTIDE SEQUENCE</scope>
    <source>
        <strain evidence="2">GSM-AAB239-AS_SAM_17_03QT</strain>
    </source>
</reference>
<dbReference type="Proteomes" id="UP001140949">
    <property type="component" value="Unassembled WGS sequence"/>
</dbReference>
<evidence type="ECO:0000313" key="2">
    <source>
        <dbReference type="EMBL" id="KAJ6813441.1"/>
    </source>
</evidence>
<dbReference type="EMBL" id="JANAVB010030419">
    <property type="protein sequence ID" value="KAJ6813441.1"/>
    <property type="molecule type" value="Genomic_DNA"/>
</dbReference>
<keyword evidence="1" id="KW-1133">Transmembrane helix</keyword>
<gene>
    <name evidence="2" type="ORF">M6B38_144120</name>
</gene>
<dbReference type="AlphaFoldDB" id="A0AAX6FBP6"/>
<keyword evidence="1" id="KW-0472">Membrane</keyword>
<reference evidence="2" key="2">
    <citation type="submission" date="2023-04" db="EMBL/GenBank/DDBJ databases">
        <authorList>
            <person name="Bruccoleri R.E."/>
            <person name="Oakeley E.J."/>
            <person name="Faust A.-M."/>
            <person name="Dessus-Babus S."/>
            <person name="Altorfer M."/>
            <person name="Burckhardt D."/>
            <person name="Oertli M."/>
            <person name="Naumann U."/>
            <person name="Petersen F."/>
            <person name="Wong J."/>
        </authorList>
    </citation>
    <scope>NUCLEOTIDE SEQUENCE</scope>
    <source>
        <strain evidence="2">GSM-AAB239-AS_SAM_17_03QT</strain>
        <tissue evidence="2">Leaf</tissue>
    </source>
</reference>
<evidence type="ECO:0000313" key="3">
    <source>
        <dbReference type="Proteomes" id="UP001140949"/>
    </source>
</evidence>
<accession>A0AAX6FBP6</accession>
<evidence type="ECO:0000256" key="1">
    <source>
        <dbReference type="SAM" id="Phobius"/>
    </source>
</evidence>
<keyword evidence="1" id="KW-0812">Transmembrane</keyword>
<sequence length="119" mass="13552">MILYTFSISRFILYVFSLAAAKAAIIVVGEEISTLGLPSGIAHVVFVFRGTENERYLGDQLPIGKERSHFGMGTNMYPLFLSVPYLVSSILLPKHKYEIVKHRNLCKQGNILWYDQRWG</sequence>
<comment type="caution">
    <text evidence="2">The sequence shown here is derived from an EMBL/GenBank/DDBJ whole genome shotgun (WGS) entry which is preliminary data.</text>
</comment>
<proteinExistence type="predicted"/>
<keyword evidence="3" id="KW-1185">Reference proteome</keyword>
<name>A0AAX6FBP6_IRIPA</name>
<feature type="transmembrane region" description="Helical" evidence="1">
    <location>
        <begin position="76"/>
        <end position="93"/>
    </location>
</feature>
<feature type="transmembrane region" description="Helical" evidence="1">
    <location>
        <begin position="12"/>
        <end position="29"/>
    </location>
</feature>